<evidence type="ECO:0000313" key="2">
    <source>
        <dbReference type="Proteomes" id="UP000283530"/>
    </source>
</evidence>
<comment type="caution">
    <text evidence="1">The sequence shown here is derived from an EMBL/GenBank/DDBJ whole genome shotgun (WGS) entry which is preliminary data.</text>
</comment>
<dbReference type="EMBL" id="QPKB01000007">
    <property type="protein sequence ID" value="RWR89079.1"/>
    <property type="molecule type" value="Genomic_DNA"/>
</dbReference>
<dbReference type="OrthoDB" id="185373at2759"/>
<sequence>MIYLLCWVGCLEDAQALMKNMPFEPDAIMWMSDVGKMRVTMRERCEKLPGFTWIEVQNKVHIFLVCDSMHPVR</sequence>
<reference evidence="1 2" key="1">
    <citation type="journal article" date="2019" name="Nat. Plants">
        <title>Stout camphor tree genome fills gaps in understanding of flowering plant genome evolution.</title>
        <authorList>
            <person name="Chaw S.M."/>
            <person name="Liu Y.C."/>
            <person name="Wu Y.W."/>
            <person name="Wang H.Y."/>
            <person name="Lin C.I."/>
            <person name="Wu C.S."/>
            <person name="Ke H.M."/>
            <person name="Chang L.Y."/>
            <person name="Hsu C.Y."/>
            <person name="Yang H.T."/>
            <person name="Sudianto E."/>
            <person name="Hsu M.H."/>
            <person name="Wu K.P."/>
            <person name="Wang L.N."/>
            <person name="Leebens-Mack J.H."/>
            <person name="Tsai I.J."/>
        </authorList>
    </citation>
    <scope>NUCLEOTIDE SEQUENCE [LARGE SCALE GENOMIC DNA]</scope>
    <source>
        <strain evidence="2">cv. Chaw 1501</strain>
        <tissue evidence="1">Young leaves</tissue>
    </source>
</reference>
<dbReference type="Proteomes" id="UP000283530">
    <property type="component" value="Unassembled WGS sequence"/>
</dbReference>
<keyword evidence="2" id="KW-1185">Reference proteome</keyword>
<organism evidence="1 2">
    <name type="scientific">Cinnamomum micranthum f. kanehirae</name>
    <dbReference type="NCBI Taxonomy" id="337451"/>
    <lineage>
        <taxon>Eukaryota</taxon>
        <taxon>Viridiplantae</taxon>
        <taxon>Streptophyta</taxon>
        <taxon>Embryophyta</taxon>
        <taxon>Tracheophyta</taxon>
        <taxon>Spermatophyta</taxon>
        <taxon>Magnoliopsida</taxon>
        <taxon>Magnoliidae</taxon>
        <taxon>Laurales</taxon>
        <taxon>Lauraceae</taxon>
        <taxon>Cinnamomum</taxon>
    </lineage>
</organism>
<accession>A0A3S3NYA9</accession>
<gene>
    <name evidence="1" type="ORF">CKAN_01812700</name>
</gene>
<dbReference type="AlphaFoldDB" id="A0A3S3NYA9"/>
<proteinExistence type="predicted"/>
<name>A0A3S3NYA9_9MAGN</name>
<evidence type="ECO:0000313" key="1">
    <source>
        <dbReference type="EMBL" id="RWR89079.1"/>
    </source>
</evidence>
<dbReference type="STRING" id="337451.A0A3S3NYA9"/>
<protein>
    <submittedName>
        <fullName evidence="1">Pentatricopeptide repeat-containing protein</fullName>
    </submittedName>
</protein>